<dbReference type="InterPro" id="IPR052162">
    <property type="entry name" value="Sensor_kinase/Photoreceptor"/>
</dbReference>
<feature type="domain" description="PAC" evidence="8">
    <location>
        <begin position="89"/>
        <end position="142"/>
    </location>
</feature>
<feature type="domain" description="PAS" evidence="7">
    <location>
        <begin position="401"/>
        <end position="461"/>
    </location>
</feature>
<dbReference type="Gene3D" id="3.30.450.20">
    <property type="entry name" value="PAS domain"/>
    <property type="match status" value="5"/>
</dbReference>
<evidence type="ECO:0000256" key="5">
    <source>
        <dbReference type="ARBA" id="ARBA00022777"/>
    </source>
</evidence>
<dbReference type="InterPro" id="IPR003661">
    <property type="entry name" value="HisK_dim/P_dom"/>
</dbReference>
<name>A0ABV6ZW58_9PROT</name>
<dbReference type="SUPFAM" id="SSF55785">
    <property type="entry name" value="PYP-like sensor domain (PAS domain)"/>
    <property type="match status" value="5"/>
</dbReference>
<evidence type="ECO:0000313" key="10">
    <source>
        <dbReference type="Proteomes" id="UP001595379"/>
    </source>
</evidence>
<organism evidence="9 10">
    <name type="scientific">Hyphobacterium vulgare</name>
    <dbReference type="NCBI Taxonomy" id="1736751"/>
    <lineage>
        <taxon>Bacteria</taxon>
        <taxon>Pseudomonadati</taxon>
        <taxon>Pseudomonadota</taxon>
        <taxon>Alphaproteobacteria</taxon>
        <taxon>Maricaulales</taxon>
        <taxon>Maricaulaceae</taxon>
        <taxon>Hyphobacterium</taxon>
    </lineage>
</organism>
<dbReference type="CDD" id="cd00130">
    <property type="entry name" value="PAS"/>
    <property type="match status" value="4"/>
</dbReference>
<dbReference type="PRINTS" id="PR00344">
    <property type="entry name" value="BCTRLSENSOR"/>
</dbReference>
<evidence type="ECO:0000313" key="9">
    <source>
        <dbReference type="EMBL" id="MFC2925675.1"/>
    </source>
</evidence>
<dbReference type="PANTHER" id="PTHR43304:SF1">
    <property type="entry name" value="PAC DOMAIN-CONTAINING PROTEIN"/>
    <property type="match status" value="1"/>
</dbReference>
<comment type="caution">
    <text evidence="9">The sequence shown here is derived from an EMBL/GenBank/DDBJ whole genome shotgun (WGS) entry which is preliminary data.</text>
</comment>
<evidence type="ECO:0000256" key="3">
    <source>
        <dbReference type="ARBA" id="ARBA00022553"/>
    </source>
</evidence>
<dbReference type="Pfam" id="PF08447">
    <property type="entry name" value="PAS_3"/>
    <property type="match status" value="3"/>
</dbReference>
<dbReference type="InterPro" id="IPR036890">
    <property type="entry name" value="HATPase_C_sf"/>
</dbReference>
<dbReference type="InterPro" id="IPR003594">
    <property type="entry name" value="HATPase_dom"/>
</dbReference>
<dbReference type="Proteomes" id="UP001595379">
    <property type="component" value="Unassembled WGS sequence"/>
</dbReference>
<dbReference type="SMART" id="SM00387">
    <property type="entry name" value="HATPase_c"/>
    <property type="match status" value="1"/>
</dbReference>
<protein>
    <recommendedName>
        <fullName evidence="2">histidine kinase</fullName>
        <ecNumber evidence="2">2.7.13.3</ecNumber>
    </recommendedName>
</protein>
<evidence type="ECO:0000259" key="6">
    <source>
        <dbReference type="PROSITE" id="PS50109"/>
    </source>
</evidence>
<feature type="domain" description="PAC" evidence="8">
    <location>
        <begin position="217"/>
        <end position="270"/>
    </location>
</feature>
<dbReference type="Pfam" id="PF00512">
    <property type="entry name" value="HisKA"/>
    <property type="match status" value="1"/>
</dbReference>
<feature type="domain" description="PAS" evidence="7">
    <location>
        <begin position="528"/>
        <end position="599"/>
    </location>
</feature>
<dbReference type="InterPro" id="IPR013655">
    <property type="entry name" value="PAS_fold_3"/>
</dbReference>
<dbReference type="InterPro" id="IPR000700">
    <property type="entry name" value="PAS-assoc_C"/>
</dbReference>
<dbReference type="SMART" id="SM00086">
    <property type="entry name" value="PAC"/>
    <property type="match status" value="5"/>
</dbReference>
<dbReference type="PROSITE" id="PS50109">
    <property type="entry name" value="HIS_KIN"/>
    <property type="match status" value="1"/>
</dbReference>
<feature type="domain" description="Histidine kinase" evidence="6">
    <location>
        <begin position="665"/>
        <end position="878"/>
    </location>
</feature>
<dbReference type="Gene3D" id="3.30.565.10">
    <property type="entry name" value="Histidine kinase-like ATPase, C-terminal domain"/>
    <property type="match status" value="1"/>
</dbReference>
<dbReference type="PANTHER" id="PTHR43304">
    <property type="entry name" value="PHYTOCHROME-LIKE PROTEIN CPH1"/>
    <property type="match status" value="1"/>
</dbReference>
<dbReference type="CDD" id="cd00082">
    <property type="entry name" value="HisKA"/>
    <property type="match status" value="1"/>
</dbReference>
<keyword evidence="3" id="KW-0597">Phosphoprotein</keyword>
<dbReference type="Gene3D" id="1.10.287.130">
    <property type="match status" value="1"/>
</dbReference>
<dbReference type="InterPro" id="IPR035965">
    <property type="entry name" value="PAS-like_dom_sf"/>
</dbReference>
<sequence>MTQKARPPADPSAYGRDRIAEEASRLAGETVFTLHRDGWAFMEGPLTERLGLGGGICLLDIDDWHGRQHPEDVPRCDAALAALAPGRPMAVEYRIRDANNEYVWIFSRGGVVEADADGNWIRMSGIVSDISRRKNLESQLHANEALVREALISGKGGVWSLDLATMSGQVAGVATSITGLDSGTGTITLEQWRQAIHPDDRALSFESFEHMMSGEVSEVEYRMLGRDGDWFWVRNTGRVVETGCDGQPRRMAGLLANISERKALERRVEQVNFHLAEALKAADLAAWRYDLVKHVATIRGDLAARLGVDQDNPVIPGPEWMDHVHPDDKGDVIRKTLAVAEGKANSFEALYRAQDRSGEWRWIRSTGRVVDRSPGGTALIAAGVLKDETRQIALETALAAERDRFRATYAETPAMMHSIDREGRLVNVSDYWLAQMGYAREEVIGMPASHFLVDEDRERARLKIQPDFWRDGAVADVPYRFRTKSGAIIDILLSAVTENDASGEPVLAHAVLVDVTERNALHRALVEEKDRFEAIYRATPAMMHTIDASGAIIQVSDYWLSVMGYDRDEVIGRKSTDFLDAESRLQAERQNLPDLFRYGKNNDVQYRFVKKSGQTIDTLLNSFLERDGEGNPMASYAVITDISALRRAYDGLKRSNRELDRFAAVASHDLQEPLRKVAAFASLMRRRYADQLDEEGRRCLDFMNDGAQRMQLLIDDLLSYSRLGNKPLRTETFDLGEAVHDAIRRLDVQIEESGARIEIESTGLIEADRPVLTQMMQNLISNAVKYRGVRPPLVRIGLSESADGWKVFVSDNGIGFDPRFAEKIFAPFQRLHSREAYPGTGIGLSIVQQGIERHGGHVEVESVPGEGSTFLLHLPRRIDGLSALTA</sequence>
<dbReference type="Pfam" id="PF13426">
    <property type="entry name" value="PAS_9"/>
    <property type="match status" value="2"/>
</dbReference>
<gene>
    <name evidence="9" type="ORF">ACFOOR_06120</name>
</gene>
<dbReference type="SUPFAM" id="SSF55874">
    <property type="entry name" value="ATPase domain of HSP90 chaperone/DNA topoisomerase II/histidine kinase"/>
    <property type="match status" value="1"/>
</dbReference>
<dbReference type="SMART" id="SM00388">
    <property type="entry name" value="HisKA"/>
    <property type="match status" value="1"/>
</dbReference>
<dbReference type="PROSITE" id="PS50113">
    <property type="entry name" value="PAC"/>
    <property type="match status" value="4"/>
</dbReference>
<dbReference type="RefSeq" id="WP_343165529.1">
    <property type="nucleotide sequence ID" value="NZ_JBHRSV010000006.1"/>
</dbReference>
<dbReference type="SUPFAM" id="SSF47384">
    <property type="entry name" value="Homodimeric domain of signal transducing histidine kinase"/>
    <property type="match status" value="1"/>
</dbReference>
<dbReference type="Pfam" id="PF02518">
    <property type="entry name" value="HATPase_c"/>
    <property type="match status" value="1"/>
</dbReference>
<dbReference type="InterPro" id="IPR036097">
    <property type="entry name" value="HisK_dim/P_sf"/>
</dbReference>
<comment type="catalytic activity">
    <reaction evidence="1">
        <text>ATP + protein L-histidine = ADP + protein N-phospho-L-histidine.</text>
        <dbReference type="EC" id="2.7.13.3"/>
    </reaction>
</comment>
<dbReference type="NCBIfam" id="TIGR00229">
    <property type="entry name" value="sensory_box"/>
    <property type="match status" value="2"/>
</dbReference>
<evidence type="ECO:0000256" key="1">
    <source>
        <dbReference type="ARBA" id="ARBA00000085"/>
    </source>
</evidence>
<evidence type="ECO:0000259" key="8">
    <source>
        <dbReference type="PROSITE" id="PS50113"/>
    </source>
</evidence>
<dbReference type="InterPro" id="IPR004358">
    <property type="entry name" value="Sig_transdc_His_kin-like_C"/>
</dbReference>
<feature type="domain" description="PAC" evidence="8">
    <location>
        <begin position="602"/>
        <end position="654"/>
    </location>
</feature>
<dbReference type="EC" id="2.7.13.3" evidence="2"/>
<proteinExistence type="predicted"/>
<dbReference type="InterPro" id="IPR001610">
    <property type="entry name" value="PAC"/>
</dbReference>
<dbReference type="InterPro" id="IPR005467">
    <property type="entry name" value="His_kinase_dom"/>
</dbReference>
<keyword evidence="5" id="KW-0418">Kinase</keyword>
<dbReference type="SMART" id="SM00091">
    <property type="entry name" value="PAS"/>
    <property type="match status" value="3"/>
</dbReference>
<feature type="domain" description="PAC" evidence="8">
    <location>
        <begin position="475"/>
        <end position="527"/>
    </location>
</feature>
<dbReference type="InterPro" id="IPR000014">
    <property type="entry name" value="PAS"/>
</dbReference>
<dbReference type="PROSITE" id="PS50112">
    <property type="entry name" value="PAS"/>
    <property type="match status" value="2"/>
</dbReference>
<accession>A0ABV6ZW58</accession>
<evidence type="ECO:0000256" key="4">
    <source>
        <dbReference type="ARBA" id="ARBA00022679"/>
    </source>
</evidence>
<keyword evidence="10" id="KW-1185">Reference proteome</keyword>
<evidence type="ECO:0000259" key="7">
    <source>
        <dbReference type="PROSITE" id="PS50112"/>
    </source>
</evidence>
<reference evidence="10" key="1">
    <citation type="journal article" date="2019" name="Int. J. Syst. Evol. Microbiol.">
        <title>The Global Catalogue of Microorganisms (GCM) 10K type strain sequencing project: providing services to taxonomists for standard genome sequencing and annotation.</title>
        <authorList>
            <consortium name="The Broad Institute Genomics Platform"/>
            <consortium name="The Broad Institute Genome Sequencing Center for Infectious Disease"/>
            <person name="Wu L."/>
            <person name="Ma J."/>
        </authorList>
    </citation>
    <scope>NUCLEOTIDE SEQUENCE [LARGE SCALE GENOMIC DNA]</scope>
    <source>
        <strain evidence="10">KCTC 52487</strain>
    </source>
</reference>
<evidence type="ECO:0000256" key="2">
    <source>
        <dbReference type="ARBA" id="ARBA00012438"/>
    </source>
</evidence>
<keyword evidence="4" id="KW-0808">Transferase</keyword>
<dbReference type="EMBL" id="JBHRSV010000006">
    <property type="protein sequence ID" value="MFC2925675.1"/>
    <property type="molecule type" value="Genomic_DNA"/>
</dbReference>